<feature type="active site" description="Proton acceptor" evidence="8">
    <location>
        <position position="177"/>
    </location>
</feature>
<dbReference type="PROSITE" id="PS51440">
    <property type="entry name" value="TIM_2"/>
    <property type="match status" value="1"/>
</dbReference>
<dbReference type="PROSITE" id="PS00171">
    <property type="entry name" value="TIM_1"/>
    <property type="match status" value="1"/>
</dbReference>
<evidence type="ECO:0000256" key="4">
    <source>
        <dbReference type="ARBA" id="ARBA00022432"/>
    </source>
</evidence>
<keyword evidence="11" id="KW-1185">Reference proteome</keyword>
<comment type="pathway">
    <text evidence="2 8 9">Carbohydrate degradation; glycolysis; D-glyceraldehyde 3-phosphate from glycerone phosphate: step 1/1.</text>
</comment>
<name>D1BA21_THEAS</name>
<dbReference type="InterPro" id="IPR000652">
    <property type="entry name" value="Triosephosphate_isomerase"/>
</dbReference>
<dbReference type="AlphaFoldDB" id="D1BA21"/>
<dbReference type="PATRIC" id="fig|525903.6.peg.892"/>
<dbReference type="GO" id="GO:0005829">
    <property type="term" value="C:cytosol"/>
    <property type="evidence" value="ECO:0007669"/>
    <property type="project" value="TreeGrafter"/>
</dbReference>
<evidence type="ECO:0000313" key="10">
    <source>
        <dbReference type="EMBL" id="ACZ19124.1"/>
    </source>
</evidence>
<evidence type="ECO:0000256" key="8">
    <source>
        <dbReference type="HAMAP-Rule" id="MF_00147"/>
    </source>
</evidence>
<evidence type="ECO:0000256" key="6">
    <source>
        <dbReference type="ARBA" id="ARBA00023152"/>
    </source>
</evidence>
<dbReference type="Gene3D" id="3.20.20.70">
    <property type="entry name" value="Aldolase class I"/>
    <property type="match status" value="1"/>
</dbReference>
<dbReference type="PANTHER" id="PTHR21139">
    <property type="entry name" value="TRIOSEPHOSPHATE ISOMERASE"/>
    <property type="match status" value="1"/>
</dbReference>
<dbReference type="GO" id="GO:0019563">
    <property type="term" value="P:glycerol catabolic process"/>
    <property type="evidence" value="ECO:0007669"/>
    <property type="project" value="TreeGrafter"/>
</dbReference>
<keyword evidence="6 8" id="KW-0324">Glycolysis</keyword>
<evidence type="ECO:0000256" key="3">
    <source>
        <dbReference type="ARBA" id="ARBA00007422"/>
    </source>
</evidence>
<dbReference type="eggNOG" id="COG0149">
    <property type="taxonomic scope" value="Bacteria"/>
</dbReference>
<comment type="pathway">
    <text evidence="8 9">Carbohydrate biosynthesis; gluconeogenesis.</text>
</comment>
<evidence type="ECO:0000256" key="2">
    <source>
        <dbReference type="ARBA" id="ARBA00004680"/>
    </source>
</evidence>
<accession>D1BA21</accession>
<feature type="active site" description="Electrophile" evidence="8">
    <location>
        <position position="104"/>
    </location>
</feature>
<dbReference type="STRING" id="525903.Taci_0891"/>
<evidence type="ECO:0000256" key="5">
    <source>
        <dbReference type="ARBA" id="ARBA00022490"/>
    </source>
</evidence>
<dbReference type="Proteomes" id="UP000002030">
    <property type="component" value="Chromosome"/>
</dbReference>
<dbReference type="OrthoDB" id="9809429at2"/>
<feature type="binding site" evidence="8">
    <location>
        <begin position="244"/>
        <end position="245"/>
    </location>
    <ligand>
        <name>substrate</name>
    </ligand>
</feature>
<dbReference type="PANTHER" id="PTHR21139:SF42">
    <property type="entry name" value="TRIOSEPHOSPHATE ISOMERASE"/>
    <property type="match status" value="1"/>
</dbReference>
<comment type="function">
    <text evidence="8">Involved in the gluconeogenesis. Catalyzes stereospecifically the conversion of dihydroxyacetone phosphate (DHAP) to D-glyceraldehyde-3-phosphate (G3P).</text>
</comment>
<reference evidence="10 11" key="1">
    <citation type="journal article" date="2009" name="Stand. Genomic Sci.">
        <title>Complete genome sequence of Thermanaerovibrio acidaminovorans type strain (Su883).</title>
        <authorList>
            <person name="Chovatia M."/>
            <person name="Sikorski J."/>
            <person name="Schroder M."/>
            <person name="Lapidus A."/>
            <person name="Nolan M."/>
            <person name="Tice H."/>
            <person name="Glavina Del Rio T."/>
            <person name="Copeland A."/>
            <person name="Cheng J.F."/>
            <person name="Lucas S."/>
            <person name="Chen F."/>
            <person name="Bruce D."/>
            <person name="Goodwin L."/>
            <person name="Pitluck S."/>
            <person name="Ivanova N."/>
            <person name="Mavromatis K."/>
            <person name="Ovchinnikova G."/>
            <person name="Pati A."/>
            <person name="Chen A."/>
            <person name="Palaniappan K."/>
            <person name="Land M."/>
            <person name="Hauser L."/>
            <person name="Chang Y.J."/>
            <person name="Jeffries C.D."/>
            <person name="Chain P."/>
            <person name="Saunders E."/>
            <person name="Detter J.C."/>
            <person name="Brettin T."/>
            <person name="Rohde M."/>
            <person name="Goker M."/>
            <person name="Spring S."/>
            <person name="Bristow J."/>
            <person name="Markowitz V."/>
            <person name="Hugenholtz P."/>
            <person name="Kyrpides N.C."/>
            <person name="Klenk H.P."/>
            <person name="Eisen J.A."/>
        </authorList>
    </citation>
    <scope>NUCLEOTIDE SEQUENCE [LARGE SCALE GENOMIC DNA]</scope>
    <source>
        <strain evidence="11">ATCC 49978 / DSM 6589 / Su883</strain>
    </source>
</reference>
<dbReference type="EnsemblBacteria" id="ACZ19124">
    <property type="protein sequence ID" value="ACZ19124"/>
    <property type="gene ID" value="Taci_0891"/>
</dbReference>
<dbReference type="InterPro" id="IPR013785">
    <property type="entry name" value="Aldolase_TIM"/>
</dbReference>
<comment type="similarity">
    <text evidence="3 8 9">Belongs to the triosephosphate isomerase family.</text>
</comment>
<organism evidence="10 11">
    <name type="scientific">Thermanaerovibrio acidaminovorans (strain ATCC 49978 / DSM 6589 / Su883)</name>
    <name type="common">Selenomonas acidaminovorans</name>
    <dbReference type="NCBI Taxonomy" id="525903"/>
    <lineage>
        <taxon>Bacteria</taxon>
        <taxon>Thermotogati</taxon>
        <taxon>Synergistota</taxon>
        <taxon>Synergistia</taxon>
        <taxon>Synergistales</taxon>
        <taxon>Synergistaceae</taxon>
        <taxon>Thermanaerovibrio</taxon>
    </lineage>
</organism>
<dbReference type="UniPathway" id="UPA00138"/>
<feature type="binding site" evidence="8">
    <location>
        <position position="183"/>
    </location>
    <ligand>
        <name>substrate</name>
    </ligand>
</feature>
<dbReference type="GO" id="GO:0004807">
    <property type="term" value="F:triose-phosphate isomerase activity"/>
    <property type="evidence" value="ECO:0007669"/>
    <property type="project" value="UniProtKB-UniRule"/>
</dbReference>
<dbReference type="NCBIfam" id="TIGR00419">
    <property type="entry name" value="tim"/>
    <property type="match status" value="1"/>
</dbReference>
<dbReference type="InterPro" id="IPR020861">
    <property type="entry name" value="Triosephosphate_isomerase_AS"/>
</dbReference>
<keyword evidence="5 8" id="KW-0963">Cytoplasm</keyword>
<dbReference type="GO" id="GO:0006094">
    <property type="term" value="P:gluconeogenesis"/>
    <property type="evidence" value="ECO:0007669"/>
    <property type="project" value="UniProtKB-UniRule"/>
</dbReference>
<dbReference type="GO" id="GO:0046166">
    <property type="term" value="P:glyceraldehyde-3-phosphate biosynthetic process"/>
    <property type="evidence" value="ECO:0007669"/>
    <property type="project" value="TreeGrafter"/>
</dbReference>
<dbReference type="InterPro" id="IPR022896">
    <property type="entry name" value="TrioseP_Isoase_bac/euk"/>
</dbReference>
<evidence type="ECO:0000256" key="9">
    <source>
        <dbReference type="RuleBase" id="RU363013"/>
    </source>
</evidence>
<protein>
    <recommendedName>
        <fullName evidence="8 9">Triosephosphate isomerase</fullName>
        <shortName evidence="8">TIM</shortName>
        <shortName evidence="8">TPI</shortName>
        <ecNumber evidence="8 9">5.3.1.1</ecNumber>
    </recommendedName>
    <alternativeName>
        <fullName evidence="8">Triose-phosphate isomerase</fullName>
    </alternativeName>
</protein>
<dbReference type="HOGENOM" id="CLU_024251_2_3_0"/>
<evidence type="ECO:0000313" key="11">
    <source>
        <dbReference type="Proteomes" id="UP000002030"/>
    </source>
</evidence>
<sequence>MFRPHVVAGNWKMHKGVGEAESFVRQLEDRLEEPSRRDLIEEDLLEVVIYPTALCVHSCLISRSSDLIQVGAQNGHWEIKGAYTGEVSIGSFAEEGCGYILIGHSERRSLFGETDQDVRRKVEAVMGTGAKAMVCVGELLSEREEGRTFQVVGSQVRSAVNGLPEEFVSKRLTIAYEPVWAIGTGRTASASDAQEVCAHIRGILKEIFGPQVANGVRILYGGSVKRDNTFDILKEPDVDGLLVGGASLEVDSFLGIVDEAIRAMGAKGLKGPIK</sequence>
<comment type="subcellular location">
    <subcellularLocation>
        <location evidence="8 9">Cytoplasm</location>
    </subcellularLocation>
</comment>
<dbReference type="GO" id="GO:0006096">
    <property type="term" value="P:glycolytic process"/>
    <property type="evidence" value="ECO:0007669"/>
    <property type="project" value="UniProtKB-UniRule"/>
</dbReference>
<evidence type="ECO:0000256" key="7">
    <source>
        <dbReference type="ARBA" id="ARBA00023235"/>
    </source>
</evidence>
<dbReference type="SUPFAM" id="SSF51351">
    <property type="entry name" value="Triosephosphate isomerase (TIM)"/>
    <property type="match status" value="1"/>
</dbReference>
<gene>
    <name evidence="8" type="primary">tpiA</name>
    <name evidence="10" type="ordered locus">Taci_0891</name>
</gene>
<dbReference type="CDD" id="cd00311">
    <property type="entry name" value="TIM"/>
    <property type="match status" value="1"/>
</dbReference>
<keyword evidence="4 8" id="KW-0312">Gluconeogenesis</keyword>
<feature type="binding site" evidence="8">
    <location>
        <begin position="10"/>
        <end position="12"/>
    </location>
    <ligand>
        <name>substrate</name>
    </ligand>
</feature>
<comment type="catalytic activity">
    <reaction evidence="1 8 9">
        <text>D-glyceraldehyde 3-phosphate = dihydroxyacetone phosphate</text>
        <dbReference type="Rhea" id="RHEA:18585"/>
        <dbReference type="ChEBI" id="CHEBI:57642"/>
        <dbReference type="ChEBI" id="CHEBI:59776"/>
        <dbReference type="EC" id="5.3.1.1"/>
    </reaction>
</comment>
<dbReference type="FunFam" id="3.20.20.70:FF:000016">
    <property type="entry name" value="Triosephosphate isomerase"/>
    <property type="match status" value="1"/>
</dbReference>
<comment type="subunit">
    <text evidence="8 9">Homodimer.</text>
</comment>
<dbReference type="InterPro" id="IPR035990">
    <property type="entry name" value="TIM_sf"/>
</dbReference>
<dbReference type="KEGG" id="tai:Taci_0891"/>
<dbReference type="HAMAP" id="MF_00147_B">
    <property type="entry name" value="TIM_B"/>
    <property type="match status" value="1"/>
</dbReference>
<dbReference type="UniPathway" id="UPA00109">
    <property type="reaction ID" value="UER00189"/>
</dbReference>
<dbReference type="EMBL" id="CP001818">
    <property type="protein sequence ID" value="ACZ19124.1"/>
    <property type="molecule type" value="Genomic_DNA"/>
</dbReference>
<proteinExistence type="inferred from homology"/>
<dbReference type="Pfam" id="PF00121">
    <property type="entry name" value="TIM"/>
    <property type="match status" value="1"/>
</dbReference>
<evidence type="ECO:0000256" key="1">
    <source>
        <dbReference type="ARBA" id="ARBA00000474"/>
    </source>
</evidence>
<feature type="binding site" evidence="8">
    <location>
        <position position="223"/>
    </location>
    <ligand>
        <name>substrate</name>
    </ligand>
</feature>
<dbReference type="EC" id="5.3.1.1" evidence="8 9"/>
<keyword evidence="7 8" id="KW-0413">Isomerase</keyword>